<evidence type="ECO:0000313" key="2">
    <source>
        <dbReference type="Proteomes" id="UP000192536"/>
    </source>
</evidence>
<dbReference type="AlphaFoldDB" id="A0A1X0WIY9"/>
<accession>A0A1X0WIY9</accession>
<dbReference type="GeneID" id="93566143"/>
<dbReference type="RefSeq" id="WP_017493658.1">
    <property type="nucleotide sequence ID" value="NZ_CAUQAZ010000056.1"/>
</dbReference>
<dbReference type="Proteomes" id="UP000192536">
    <property type="component" value="Unassembled WGS sequence"/>
</dbReference>
<sequence>MQHKIKIVEEINHCRLEILSEGASSDPVRIAQCVRKTLEGHSDNAHVKLLLENMENHQLGSNNLLELTFTDDPDFILGFFEVPYNPDAFLEAAFVEAIAIPQNVLDIVPESEALPVLLHCCSDGFKNPLSVAIFAENFRDAEVKPYHKAYYLIEKFVDRFKSYTRPAIEAAWSPTAFPDVITADDDLLTRASAIWVHLHEYYHRTGYLPLPEHLKEKSSRNGAGAEELRVDILSILALLDLHANDPVLRASIQYILAERLIRYPLQAPPKENYDARSSVALFEYLQRHGVIGRKGGRFYFVGGYARLGEALRSILVKITALEYRISQSPADDRKKKLSFLLPDLAKNNNRWELLS</sequence>
<dbReference type="Pfam" id="PF19985">
    <property type="entry name" value="DUF6421"/>
    <property type="match status" value="1"/>
</dbReference>
<keyword evidence="2" id="KW-1185">Reference proteome</keyword>
<name>A0A1X0WIY9_9GAMM</name>
<dbReference type="InterPro" id="IPR046306">
    <property type="entry name" value="DUF6421"/>
</dbReference>
<evidence type="ECO:0000313" key="1">
    <source>
        <dbReference type="EMBL" id="ORJ26735.1"/>
    </source>
</evidence>
<dbReference type="STRING" id="1646377.BS640_04850"/>
<comment type="caution">
    <text evidence="1">The sequence shown here is derived from an EMBL/GenBank/DDBJ whole genome shotgun (WGS) entry which is preliminary data.</text>
</comment>
<dbReference type="EMBL" id="MRWE01000005">
    <property type="protein sequence ID" value="ORJ26735.1"/>
    <property type="molecule type" value="Genomic_DNA"/>
</dbReference>
<proteinExistence type="predicted"/>
<reference evidence="1 2" key="1">
    <citation type="journal article" date="2017" name="Int. J. Syst. Evol. Microbiol.">
        <title>Rouxiella badensis sp. nov. and Rouxiella silvae sp. nov. isolated from peat bog soil in Germany and emendation of the genus description.</title>
        <authorList>
            <person name="Le Fleche-Mateos A."/>
            <person name="Kugler J.H."/>
            <person name="Hansen S.H."/>
            <person name="Syldatk C."/>
            <person name="Hausmann R."/>
            <person name="Lomprez F."/>
            <person name="Vandenbogaert M."/>
            <person name="Manuguerra J.C."/>
            <person name="Grimont P.A."/>
        </authorList>
    </citation>
    <scope>NUCLEOTIDE SEQUENCE [LARGE SCALE GENOMIC DNA]</scope>
    <source>
        <strain evidence="1 2">DSM 100043</strain>
    </source>
</reference>
<organism evidence="1 2">
    <name type="scientific">Rouxiella badensis</name>
    <dbReference type="NCBI Taxonomy" id="1646377"/>
    <lineage>
        <taxon>Bacteria</taxon>
        <taxon>Pseudomonadati</taxon>
        <taxon>Pseudomonadota</taxon>
        <taxon>Gammaproteobacteria</taxon>
        <taxon>Enterobacterales</taxon>
        <taxon>Yersiniaceae</taxon>
        <taxon>Rouxiella</taxon>
    </lineage>
</organism>
<protein>
    <submittedName>
        <fullName evidence="1">Uncharacterized protein</fullName>
    </submittedName>
</protein>
<gene>
    <name evidence="1" type="ORF">BS640_04850</name>
</gene>